<dbReference type="Gene3D" id="3.40.50.300">
    <property type="entry name" value="P-loop containing nucleotide triphosphate hydrolases"/>
    <property type="match status" value="2"/>
</dbReference>
<feature type="domain" description="AAA+ ATPase" evidence="5">
    <location>
        <begin position="110"/>
        <end position="245"/>
    </location>
</feature>
<evidence type="ECO:0000256" key="3">
    <source>
        <dbReference type="ARBA" id="ARBA00022840"/>
    </source>
</evidence>
<dbReference type="GO" id="GO:0016887">
    <property type="term" value="F:ATP hydrolysis activity"/>
    <property type="evidence" value="ECO:0007669"/>
    <property type="project" value="InterPro"/>
</dbReference>
<dbReference type="FunFam" id="3.40.50.300:FF:002850">
    <property type="entry name" value="Katanin p60 ATPase-containing subunit A-like 2"/>
    <property type="match status" value="1"/>
</dbReference>
<sequence>MTIRQELPSQDNYNNKVHQDSQGTADSVSAGSARSAPSTTSQSQTDLKAEPSLKHFDEHLFEMIESEIMVLENEISWDDVAGLEDAKKSLREIVVLPFKRPYLFTGIRAPAKGVLLFGPPETGKTMIERCVASQCNATFFNISASSLTSKWVGEGVKLVRALFAIARLKLPSIIFIEEIDSLLSSRKDNEHESSRRIKTEFLVQLDEFREGYNMRHLCADAAVAPIRDIDNSSADFDMISIEDIRPIAFEDFANAAKVVRPTVVEEDLQAYKKWNRKFGCLL</sequence>
<dbReference type="Proteomes" id="UP001175271">
    <property type="component" value="Unassembled WGS sequence"/>
</dbReference>
<keyword evidence="3" id="KW-0067">ATP-binding</keyword>
<dbReference type="GO" id="GO:0008568">
    <property type="term" value="F:microtubule severing ATPase activity"/>
    <property type="evidence" value="ECO:0007669"/>
    <property type="project" value="TreeGrafter"/>
</dbReference>
<protein>
    <recommendedName>
        <fullName evidence="5">AAA+ ATPase domain-containing protein</fullName>
    </recommendedName>
</protein>
<gene>
    <name evidence="6" type="ORF">QR680_005762</name>
</gene>
<accession>A0AA39HT97</accession>
<evidence type="ECO:0000313" key="6">
    <source>
        <dbReference type="EMBL" id="KAK0411637.1"/>
    </source>
</evidence>
<name>A0AA39HT97_9BILA</name>
<dbReference type="EMBL" id="JAUCMV010000003">
    <property type="protein sequence ID" value="KAK0411637.1"/>
    <property type="molecule type" value="Genomic_DNA"/>
</dbReference>
<dbReference type="AlphaFoldDB" id="A0AA39HT97"/>
<evidence type="ECO:0000256" key="1">
    <source>
        <dbReference type="ARBA" id="ARBA00006914"/>
    </source>
</evidence>
<evidence type="ECO:0000256" key="2">
    <source>
        <dbReference type="ARBA" id="ARBA00022741"/>
    </source>
</evidence>
<feature type="region of interest" description="Disordered" evidence="4">
    <location>
        <begin position="1"/>
        <end position="49"/>
    </location>
</feature>
<dbReference type="Gene3D" id="1.10.8.60">
    <property type="match status" value="1"/>
</dbReference>
<dbReference type="InterPro" id="IPR015415">
    <property type="entry name" value="Spast_Vps4_C"/>
</dbReference>
<dbReference type="SUPFAM" id="SSF52540">
    <property type="entry name" value="P-loop containing nucleoside triphosphate hydrolases"/>
    <property type="match status" value="1"/>
</dbReference>
<keyword evidence="7" id="KW-1185">Reference proteome</keyword>
<dbReference type="SMART" id="SM00382">
    <property type="entry name" value="AAA"/>
    <property type="match status" value="1"/>
</dbReference>
<dbReference type="GO" id="GO:0005524">
    <property type="term" value="F:ATP binding"/>
    <property type="evidence" value="ECO:0007669"/>
    <property type="project" value="UniProtKB-KW"/>
</dbReference>
<evidence type="ECO:0000313" key="7">
    <source>
        <dbReference type="Proteomes" id="UP001175271"/>
    </source>
</evidence>
<organism evidence="6 7">
    <name type="scientific">Steinernema hermaphroditum</name>
    <dbReference type="NCBI Taxonomy" id="289476"/>
    <lineage>
        <taxon>Eukaryota</taxon>
        <taxon>Metazoa</taxon>
        <taxon>Ecdysozoa</taxon>
        <taxon>Nematoda</taxon>
        <taxon>Chromadorea</taxon>
        <taxon>Rhabditida</taxon>
        <taxon>Tylenchina</taxon>
        <taxon>Panagrolaimomorpha</taxon>
        <taxon>Strongyloidoidea</taxon>
        <taxon>Steinernematidae</taxon>
        <taxon>Steinernema</taxon>
    </lineage>
</organism>
<proteinExistence type="inferred from homology"/>
<comment type="caution">
    <text evidence="6">The sequence shown here is derived from an EMBL/GenBank/DDBJ whole genome shotgun (WGS) entry which is preliminary data.</text>
</comment>
<comment type="similarity">
    <text evidence="1">Belongs to the AAA ATPase family.</text>
</comment>
<dbReference type="PANTHER" id="PTHR23074:SF17">
    <property type="entry name" value="FIDGETIN-LIKE PROTEIN 1"/>
    <property type="match status" value="1"/>
</dbReference>
<dbReference type="InterPro" id="IPR050304">
    <property type="entry name" value="MT-severing_AAA_ATPase"/>
</dbReference>
<dbReference type="InterPro" id="IPR003959">
    <property type="entry name" value="ATPase_AAA_core"/>
</dbReference>
<keyword evidence="2" id="KW-0547">Nucleotide-binding</keyword>
<dbReference type="PANTHER" id="PTHR23074">
    <property type="entry name" value="AAA DOMAIN-CONTAINING"/>
    <property type="match status" value="1"/>
</dbReference>
<evidence type="ECO:0000256" key="4">
    <source>
        <dbReference type="SAM" id="MobiDB-lite"/>
    </source>
</evidence>
<dbReference type="Pfam" id="PF09336">
    <property type="entry name" value="Vps4_C"/>
    <property type="match status" value="1"/>
</dbReference>
<evidence type="ECO:0000259" key="5">
    <source>
        <dbReference type="SMART" id="SM00382"/>
    </source>
</evidence>
<dbReference type="InterPro" id="IPR003593">
    <property type="entry name" value="AAA+_ATPase"/>
</dbReference>
<dbReference type="InterPro" id="IPR027417">
    <property type="entry name" value="P-loop_NTPase"/>
</dbReference>
<reference evidence="6" key="1">
    <citation type="submission" date="2023-06" db="EMBL/GenBank/DDBJ databases">
        <title>Genomic analysis of the entomopathogenic nematode Steinernema hermaphroditum.</title>
        <authorList>
            <person name="Schwarz E.M."/>
            <person name="Heppert J.K."/>
            <person name="Baniya A."/>
            <person name="Schwartz H.T."/>
            <person name="Tan C.-H."/>
            <person name="Antoshechkin I."/>
            <person name="Sternberg P.W."/>
            <person name="Goodrich-Blair H."/>
            <person name="Dillman A.R."/>
        </authorList>
    </citation>
    <scope>NUCLEOTIDE SEQUENCE</scope>
    <source>
        <strain evidence="6">PS9179</strain>
        <tissue evidence="6">Whole animal</tissue>
    </source>
</reference>
<dbReference type="Pfam" id="PF00004">
    <property type="entry name" value="AAA"/>
    <property type="match status" value="1"/>
</dbReference>
<feature type="compositionally biased region" description="Polar residues" evidence="4">
    <location>
        <begin position="7"/>
        <end position="46"/>
    </location>
</feature>